<dbReference type="SUPFAM" id="SSF51126">
    <property type="entry name" value="Pectin lyase-like"/>
    <property type="match status" value="1"/>
</dbReference>
<dbReference type="Proteomes" id="UP001190926">
    <property type="component" value="Unassembled WGS sequence"/>
</dbReference>
<comment type="caution">
    <text evidence="8">The sequence shown here is derived from an EMBL/GenBank/DDBJ whole genome shotgun (WGS) entry which is preliminary data.</text>
</comment>
<keyword evidence="5" id="KW-0063">Aspartyl esterase</keyword>
<organism evidence="8 9">
    <name type="scientific">Perilla frutescens var. hirtella</name>
    <name type="common">Perilla citriodora</name>
    <name type="synonym">Perilla setoyensis</name>
    <dbReference type="NCBI Taxonomy" id="608512"/>
    <lineage>
        <taxon>Eukaryota</taxon>
        <taxon>Viridiplantae</taxon>
        <taxon>Streptophyta</taxon>
        <taxon>Embryophyta</taxon>
        <taxon>Tracheophyta</taxon>
        <taxon>Spermatophyta</taxon>
        <taxon>Magnoliopsida</taxon>
        <taxon>eudicotyledons</taxon>
        <taxon>Gunneridae</taxon>
        <taxon>Pentapetalae</taxon>
        <taxon>asterids</taxon>
        <taxon>lamiids</taxon>
        <taxon>Lamiales</taxon>
        <taxon>Lamiaceae</taxon>
        <taxon>Nepetoideae</taxon>
        <taxon>Elsholtzieae</taxon>
        <taxon>Perilla</taxon>
    </lineage>
</organism>
<evidence type="ECO:0000256" key="5">
    <source>
        <dbReference type="ARBA" id="ARBA00023085"/>
    </source>
</evidence>
<proteinExistence type="inferred from homology"/>
<evidence type="ECO:0000313" key="8">
    <source>
        <dbReference type="EMBL" id="KAH6822760.1"/>
    </source>
</evidence>
<dbReference type="PANTHER" id="PTHR31321:SF31">
    <property type="entry name" value="PECTINESTERASE QRT1"/>
    <property type="match status" value="1"/>
</dbReference>
<feature type="domain" description="Pectinesterase catalytic" evidence="7">
    <location>
        <begin position="205"/>
        <end position="313"/>
    </location>
</feature>
<dbReference type="PANTHER" id="PTHR31321">
    <property type="entry name" value="ACYL-COA THIOESTER HYDROLASE YBHC-RELATED"/>
    <property type="match status" value="1"/>
</dbReference>
<dbReference type="InterPro" id="IPR011050">
    <property type="entry name" value="Pectin_lyase_fold/virulence"/>
</dbReference>
<evidence type="ECO:0000313" key="9">
    <source>
        <dbReference type="Proteomes" id="UP001190926"/>
    </source>
</evidence>
<dbReference type="AlphaFoldDB" id="A0AAD4P1J7"/>
<comment type="catalytic activity">
    <reaction evidence="6">
        <text>[(1-&gt;4)-alpha-D-galacturonosyl methyl ester](n) + n H2O = [(1-&gt;4)-alpha-D-galacturonosyl](n) + n methanol + n H(+)</text>
        <dbReference type="Rhea" id="RHEA:22380"/>
        <dbReference type="Rhea" id="RHEA-COMP:14570"/>
        <dbReference type="Rhea" id="RHEA-COMP:14573"/>
        <dbReference type="ChEBI" id="CHEBI:15377"/>
        <dbReference type="ChEBI" id="CHEBI:15378"/>
        <dbReference type="ChEBI" id="CHEBI:17790"/>
        <dbReference type="ChEBI" id="CHEBI:140522"/>
        <dbReference type="ChEBI" id="CHEBI:140523"/>
        <dbReference type="EC" id="3.1.1.11"/>
    </reaction>
</comment>
<dbReference type="Pfam" id="PF01095">
    <property type="entry name" value="Pectinesterase"/>
    <property type="match status" value="2"/>
</dbReference>
<dbReference type="GO" id="GO:0045490">
    <property type="term" value="P:pectin catabolic process"/>
    <property type="evidence" value="ECO:0007669"/>
    <property type="project" value="TreeGrafter"/>
</dbReference>
<evidence type="ECO:0000256" key="2">
    <source>
        <dbReference type="ARBA" id="ARBA00008891"/>
    </source>
</evidence>
<evidence type="ECO:0000259" key="7">
    <source>
        <dbReference type="Pfam" id="PF01095"/>
    </source>
</evidence>
<reference evidence="8 9" key="1">
    <citation type="journal article" date="2021" name="Nat. Commun.">
        <title>Incipient diploidization of the medicinal plant Perilla within 10,000 years.</title>
        <authorList>
            <person name="Zhang Y."/>
            <person name="Shen Q."/>
            <person name="Leng L."/>
            <person name="Zhang D."/>
            <person name="Chen S."/>
            <person name="Shi Y."/>
            <person name="Ning Z."/>
            <person name="Chen S."/>
        </authorList>
    </citation>
    <scope>NUCLEOTIDE SEQUENCE [LARGE SCALE GENOMIC DNA]</scope>
    <source>
        <strain evidence="9">cv. PC099</strain>
    </source>
</reference>
<evidence type="ECO:0000256" key="6">
    <source>
        <dbReference type="ARBA" id="ARBA00047928"/>
    </source>
</evidence>
<feature type="domain" description="Pectinesterase catalytic" evidence="7">
    <location>
        <begin position="34"/>
        <end position="199"/>
    </location>
</feature>
<evidence type="ECO:0000256" key="3">
    <source>
        <dbReference type="ARBA" id="ARBA00013229"/>
    </source>
</evidence>
<dbReference type="GO" id="GO:0030599">
    <property type="term" value="F:pectinesterase activity"/>
    <property type="evidence" value="ECO:0007669"/>
    <property type="project" value="UniProtKB-EC"/>
</dbReference>
<name>A0AAD4P1J7_PERFH</name>
<dbReference type="InterPro" id="IPR012334">
    <property type="entry name" value="Pectin_lyas_fold"/>
</dbReference>
<evidence type="ECO:0000256" key="4">
    <source>
        <dbReference type="ARBA" id="ARBA00022801"/>
    </source>
</evidence>
<gene>
    <name evidence="8" type="ORF">C2S53_003587</name>
</gene>
<dbReference type="GO" id="GO:0016829">
    <property type="term" value="F:lyase activity"/>
    <property type="evidence" value="ECO:0007669"/>
    <property type="project" value="UniProtKB-KW"/>
</dbReference>
<comment type="similarity">
    <text evidence="2">Belongs to the pectinesterase family.</text>
</comment>
<dbReference type="InterPro" id="IPR000070">
    <property type="entry name" value="Pectinesterase_cat"/>
</dbReference>
<evidence type="ECO:0000256" key="1">
    <source>
        <dbReference type="ARBA" id="ARBA00005184"/>
    </source>
</evidence>
<protein>
    <recommendedName>
        <fullName evidence="3">pectinesterase</fullName>
        <ecNumber evidence="3">3.1.1.11</ecNumber>
    </recommendedName>
</protein>
<keyword evidence="4" id="KW-0378">Hydrolase</keyword>
<dbReference type="Gene3D" id="2.160.20.10">
    <property type="entry name" value="Single-stranded right-handed beta-helix, Pectin lyase-like"/>
    <property type="match status" value="1"/>
</dbReference>
<accession>A0AAD4P1J7</accession>
<keyword evidence="9" id="KW-1185">Reference proteome</keyword>
<dbReference type="EC" id="3.1.1.11" evidence="3"/>
<dbReference type="EMBL" id="SDAM02001188">
    <property type="protein sequence ID" value="KAH6822760.1"/>
    <property type="molecule type" value="Genomic_DNA"/>
</dbReference>
<comment type="pathway">
    <text evidence="1">Glycan metabolism; pectin degradation; 2-dehydro-3-deoxy-D-gluconate from pectin: step 1/5.</text>
</comment>
<sequence>MCAEAQRDFITWEDLKLHDQSATLDNGGDRSRVIVVDQNGGGDSVTVQGAIDLVPENNLQRVKIHILPGVYREKVHIPANKPYITLIGDEEKSNETVITWHDKAANKTADGHFLGTWNSASVTVLSDYFCASWITFQNTIIVEADLGVNGYQAVALRIAGEHAMFYRARFLGSQDTLLDETGSHYFLQCFIQGTTDFIFVADGFAIAAHHRDSAADDTGFSFVNCTVRGTGDVFLGRAWGEYSRIIYAYTELDIQVRPQGWQDWGVPSRRNSAVFGLYECSGRGAERNTTEDWSKALNISEAMPFLQTTFIRGEQWLKL</sequence>
<dbReference type="GO" id="GO:0042545">
    <property type="term" value="P:cell wall modification"/>
    <property type="evidence" value="ECO:0007669"/>
    <property type="project" value="InterPro"/>
</dbReference>